<accession>A0A5C5R862</accession>
<evidence type="ECO:0008006" key="5">
    <source>
        <dbReference type="Google" id="ProtNLM"/>
    </source>
</evidence>
<keyword evidence="4" id="KW-1185">Reference proteome</keyword>
<dbReference type="RefSeq" id="WP_146562641.1">
    <property type="nucleotide sequence ID" value="NZ_VIGW01000008.1"/>
</dbReference>
<feature type="compositionally biased region" description="Pro residues" evidence="1">
    <location>
        <begin position="8"/>
        <end position="33"/>
    </location>
</feature>
<organism evidence="3 4">
    <name type="scientific">Tsukamurella asaccharolytica</name>
    <dbReference type="NCBI Taxonomy" id="2592067"/>
    <lineage>
        <taxon>Bacteria</taxon>
        <taxon>Bacillati</taxon>
        <taxon>Actinomycetota</taxon>
        <taxon>Actinomycetes</taxon>
        <taxon>Mycobacteriales</taxon>
        <taxon>Tsukamurellaceae</taxon>
        <taxon>Tsukamurella</taxon>
    </lineage>
</organism>
<evidence type="ECO:0000313" key="4">
    <source>
        <dbReference type="Proteomes" id="UP000317291"/>
    </source>
</evidence>
<dbReference type="EMBL" id="VIGW01000008">
    <property type="protein sequence ID" value="TWS18624.1"/>
    <property type="molecule type" value="Genomic_DNA"/>
</dbReference>
<dbReference type="Proteomes" id="UP000317291">
    <property type="component" value="Unassembled WGS sequence"/>
</dbReference>
<keyword evidence="2" id="KW-1133">Transmembrane helix</keyword>
<dbReference type="AlphaFoldDB" id="A0A5C5R862"/>
<reference evidence="3 4" key="1">
    <citation type="submission" date="2019-06" db="EMBL/GenBank/DDBJ databases">
        <title>Tsukamurella conjunctivitidis sp. nov., Tsukamurella assacharolytica sp. nov. and Tsukamurella sputae sp. nov. isolated from patients with conjunctivitis, bacteraemia (lymphoma) and respiratory infection (sputum) in Hong Kong.</title>
        <authorList>
            <person name="Teng J.L.L."/>
            <person name="Lee H.H."/>
            <person name="Fong J.Y.H."/>
            <person name="Fok K.M.N."/>
            <person name="Lau S.K.P."/>
            <person name="Woo P.C.Y."/>
        </authorList>
    </citation>
    <scope>NUCLEOTIDE SEQUENCE [LARGE SCALE GENOMIC DNA]</scope>
    <source>
        <strain evidence="3 4">HKU71</strain>
    </source>
</reference>
<evidence type="ECO:0000256" key="1">
    <source>
        <dbReference type="SAM" id="MobiDB-lite"/>
    </source>
</evidence>
<feature type="transmembrane region" description="Helical" evidence="2">
    <location>
        <begin position="46"/>
        <end position="67"/>
    </location>
</feature>
<evidence type="ECO:0000313" key="3">
    <source>
        <dbReference type="EMBL" id="TWS18624.1"/>
    </source>
</evidence>
<sequence length="70" mass="6937">MTTSLAAPPAPPTPAPPASAAPATSVPPTPRPPAAARSRFAILEAALPFIFLLLVALVAAGFMALFLSGS</sequence>
<evidence type="ECO:0000256" key="2">
    <source>
        <dbReference type="SAM" id="Phobius"/>
    </source>
</evidence>
<gene>
    <name evidence="3" type="ORF">FK529_15040</name>
</gene>
<comment type="caution">
    <text evidence="3">The sequence shown here is derived from an EMBL/GenBank/DDBJ whole genome shotgun (WGS) entry which is preliminary data.</text>
</comment>
<name>A0A5C5R862_9ACTN</name>
<keyword evidence="2" id="KW-0812">Transmembrane</keyword>
<proteinExistence type="predicted"/>
<protein>
    <recommendedName>
        <fullName evidence="5">ABC transporter permease</fullName>
    </recommendedName>
</protein>
<keyword evidence="2" id="KW-0472">Membrane</keyword>
<feature type="region of interest" description="Disordered" evidence="1">
    <location>
        <begin position="1"/>
        <end position="34"/>
    </location>
</feature>